<keyword evidence="3" id="KW-1185">Reference proteome</keyword>
<feature type="compositionally biased region" description="Polar residues" evidence="1">
    <location>
        <begin position="30"/>
        <end position="48"/>
    </location>
</feature>
<protein>
    <submittedName>
        <fullName evidence="2">Kinesin-4-like</fullName>
    </submittedName>
</protein>
<feature type="non-terminal residue" evidence="2">
    <location>
        <position position="57"/>
    </location>
</feature>
<dbReference type="AlphaFoldDB" id="A0A392W2A3"/>
<proteinExistence type="predicted"/>
<name>A0A392W2A3_9FABA</name>
<organism evidence="2 3">
    <name type="scientific">Trifolium medium</name>
    <dbReference type="NCBI Taxonomy" id="97028"/>
    <lineage>
        <taxon>Eukaryota</taxon>
        <taxon>Viridiplantae</taxon>
        <taxon>Streptophyta</taxon>
        <taxon>Embryophyta</taxon>
        <taxon>Tracheophyta</taxon>
        <taxon>Spermatophyta</taxon>
        <taxon>Magnoliopsida</taxon>
        <taxon>eudicotyledons</taxon>
        <taxon>Gunneridae</taxon>
        <taxon>Pentapetalae</taxon>
        <taxon>rosids</taxon>
        <taxon>fabids</taxon>
        <taxon>Fabales</taxon>
        <taxon>Fabaceae</taxon>
        <taxon>Papilionoideae</taxon>
        <taxon>50 kb inversion clade</taxon>
        <taxon>NPAAA clade</taxon>
        <taxon>Hologalegina</taxon>
        <taxon>IRL clade</taxon>
        <taxon>Trifolieae</taxon>
        <taxon>Trifolium</taxon>
    </lineage>
</organism>
<evidence type="ECO:0000313" key="3">
    <source>
        <dbReference type="Proteomes" id="UP000265520"/>
    </source>
</evidence>
<reference evidence="2 3" key="1">
    <citation type="journal article" date="2018" name="Front. Plant Sci.">
        <title>Red Clover (Trifolium pratense) and Zigzag Clover (T. medium) - A Picture of Genomic Similarities and Differences.</title>
        <authorList>
            <person name="Dluhosova J."/>
            <person name="Istvanek J."/>
            <person name="Nedelnik J."/>
            <person name="Repkova J."/>
        </authorList>
    </citation>
    <scope>NUCLEOTIDE SEQUENCE [LARGE SCALE GENOMIC DNA]</scope>
    <source>
        <strain evidence="3">cv. 10/8</strain>
        <tissue evidence="2">Leaf</tissue>
    </source>
</reference>
<evidence type="ECO:0000313" key="2">
    <source>
        <dbReference type="EMBL" id="MCI94556.1"/>
    </source>
</evidence>
<accession>A0A392W2A3</accession>
<dbReference type="EMBL" id="LXQA011359708">
    <property type="protein sequence ID" value="MCI94556.1"/>
    <property type="molecule type" value="Genomic_DNA"/>
</dbReference>
<dbReference type="Proteomes" id="UP000265520">
    <property type="component" value="Unassembled WGS sequence"/>
</dbReference>
<comment type="caution">
    <text evidence="2">The sequence shown here is derived from an EMBL/GenBank/DDBJ whole genome shotgun (WGS) entry which is preliminary data.</text>
</comment>
<sequence>MRPPPVQPTTQILKPRRRVSIATLRPDPTSEMTTPLRTSASRFTSGSNAPVMRSQRG</sequence>
<feature type="region of interest" description="Disordered" evidence="1">
    <location>
        <begin position="1"/>
        <end position="57"/>
    </location>
</feature>
<evidence type="ECO:0000256" key="1">
    <source>
        <dbReference type="SAM" id="MobiDB-lite"/>
    </source>
</evidence>